<keyword evidence="6" id="KW-0064">Aspartyl protease</keyword>
<dbReference type="FunFam" id="3.10.20.370:FF:000001">
    <property type="entry name" value="Retrovirus-related Pol polyprotein from transposon 17.6-like protein"/>
    <property type="match status" value="1"/>
</dbReference>
<dbReference type="CDD" id="cd09274">
    <property type="entry name" value="RNase_HI_RT_Ty3"/>
    <property type="match status" value="1"/>
</dbReference>
<proteinExistence type="predicted"/>
<evidence type="ECO:0000256" key="17">
    <source>
        <dbReference type="SAM" id="MobiDB-lite"/>
    </source>
</evidence>
<dbReference type="InterPro" id="IPR050951">
    <property type="entry name" value="Retrovirus_Pol_polyprotein"/>
</dbReference>
<dbReference type="SUPFAM" id="SSF56672">
    <property type="entry name" value="DNA/RNA polymerases"/>
    <property type="match status" value="1"/>
</dbReference>
<dbReference type="GO" id="GO:0004190">
    <property type="term" value="F:aspartic-type endopeptidase activity"/>
    <property type="evidence" value="ECO:0007669"/>
    <property type="project" value="UniProtKB-KW"/>
</dbReference>
<keyword evidence="5" id="KW-0479">Metal-binding</keyword>
<dbReference type="InterPro" id="IPR012337">
    <property type="entry name" value="RNaseH-like_sf"/>
</dbReference>
<dbReference type="InterPro" id="IPR000477">
    <property type="entry name" value="RT_dom"/>
</dbReference>
<dbReference type="GO" id="GO:0003677">
    <property type="term" value="F:DNA binding"/>
    <property type="evidence" value="ECO:0007669"/>
    <property type="project" value="UniProtKB-KW"/>
</dbReference>
<evidence type="ECO:0000256" key="12">
    <source>
        <dbReference type="ARBA" id="ARBA00022918"/>
    </source>
</evidence>
<gene>
    <name evidence="20" type="ORF">OSB04_023350</name>
</gene>
<evidence type="ECO:0000256" key="5">
    <source>
        <dbReference type="ARBA" id="ARBA00022723"/>
    </source>
</evidence>
<dbReference type="CDD" id="cd01647">
    <property type="entry name" value="RT_LTR"/>
    <property type="match status" value="1"/>
</dbReference>
<keyword evidence="14" id="KW-0238">DNA-binding</keyword>
<dbReference type="InterPro" id="IPR041588">
    <property type="entry name" value="Integrase_H2C2"/>
</dbReference>
<evidence type="ECO:0000256" key="15">
    <source>
        <dbReference type="ARBA" id="ARBA00023172"/>
    </source>
</evidence>
<organism evidence="20 21">
    <name type="scientific">Centaurea solstitialis</name>
    <name type="common">yellow star-thistle</name>
    <dbReference type="NCBI Taxonomy" id="347529"/>
    <lineage>
        <taxon>Eukaryota</taxon>
        <taxon>Viridiplantae</taxon>
        <taxon>Streptophyta</taxon>
        <taxon>Embryophyta</taxon>
        <taxon>Tracheophyta</taxon>
        <taxon>Spermatophyta</taxon>
        <taxon>Magnoliopsida</taxon>
        <taxon>eudicotyledons</taxon>
        <taxon>Gunneridae</taxon>
        <taxon>Pentapetalae</taxon>
        <taxon>asterids</taxon>
        <taxon>campanulids</taxon>
        <taxon>Asterales</taxon>
        <taxon>Asteraceae</taxon>
        <taxon>Carduoideae</taxon>
        <taxon>Cardueae</taxon>
        <taxon>Centaureinae</taxon>
        <taxon>Centaurea</taxon>
    </lineage>
</organism>
<reference evidence="20" key="1">
    <citation type="submission" date="2023-03" db="EMBL/GenBank/DDBJ databases">
        <title>Chromosome-scale reference genome and RAD-based genetic map of yellow starthistle (Centaurea solstitialis) reveal putative structural variation and QTLs associated with invader traits.</title>
        <authorList>
            <person name="Reatini B."/>
            <person name="Cang F.A."/>
            <person name="Jiang Q."/>
            <person name="Mckibben M.T.W."/>
            <person name="Barker M.S."/>
            <person name="Rieseberg L.H."/>
            <person name="Dlugosch K.M."/>
        </authorList>
    </citation>
    <scope>NUCLEOTIDE SEQUENCE</scope>
    <source>
        <strain evidence="20">CAN-66</strain>
        <tissue evidence="20">Leaf</tissue>
    </source>
</reference>
<keyword evidence="3" id="KW-0548">Nucleotidyltransferase</keyword>
<dbReference type="InterPro" id="IPR056924">
    <property type="entry name" value="SH3_Tf2-1"/>
</dbReference>
<dbReference type="InterPro" id="IPR005162">
    <property type="entry name" value="Retrotrans_gag_dom"/>
</dbReference>
<dbReference type="InterPro" id="IPR001969">
    <property type="entry name" value="Aspartic_peptidase_AS"/>
</dbReference>
<dbReference type="FunFam" id="3.30.420.10:FF:000219">
    <property type="entry name" value="Putative retroelement"/>
    <property type="match status" value="1"/>
</dbReference>
<dbReference type="Gene3D" id="2.40.70.10">
    <property type="entry name" value="Acid Proteases"/>
    <property type="match status" value="1"/>
</dbReference>
<accession>A0AA38SJP9</accession>
<comment type="caution">
    <text evidence="20">The sequence shown here is derived from an EMBL/GenBank/DDBJ whole genome shotgun (WGS) entry which is preliminary data.</text>
</comment>
<evidence type="ECO:0000256" key="16">
    <source>
        <dbReference type="ARBA" id="ARBA00023268"/>
    </source>
</evidence>
<dbReference type="PROSITE" id="PS50994">
    <property type="entry name" value="INTEGRASE"/>
    <property type="match status" value="1"/>
</dbReference>
<sequence length="1554" mass="176674">MGPKPNNASSSNNMGDRVDALEEAMISMEGNLQKSLSEFRETMLADLVKLLDRQQEPPPVVGVDDRINEFRMAVKKVELPMFDGDDPVGWITRAEVYFEVQGTPSNVKVKLAKLSMEGATIHWFNLLWATTENLTWERFKQALIERYGGRQSDNPFEELKDLNQTGSVDEFITEFEYISSQVSRLPEEQYLGYFLGGLRPEIRLRVRTFNPMNRVQAMKLARDVESELQGVASPRNVNLRSWNGGRYNGGGLVTKGPNGSGPDSNSGRRSSGLGSGSGMGSPNKLIPQKQTTAPQLVAPLRAVAGDRKENERNRGIKHLPYADLMDRKAKGLCFRCGEKYHPLHQCTERQFRLLILGDDERVDDTGEVIAMEVKEDECEEVLECNSIGLFAGVEQINAETSNTLRIRGWVKGVPVEVLVDSGASHSFISPHVATALDMPIASDRRLGVRLGDGHRVMTQGECKGVELLLDNFGTVVDAFILEMGHLDMILGVSWLKKQGKVTFDWVEKLISFYQEGKEIVLKAVMEKKKEIKGSGDRGMLASFFSALFDKNNLKDVVGTTQLIDQQRKELEAVLQLYESIFQEVSGLPPKRDIEHQIELYGTGEPVSVRPYRYPHHHKNEIEKQVREMLQQGIIRHSLSAFSSPVILVKKKDGTWRMCVDYRELNKATVPDKYPIPVVEELLDELNGARYFSKLDLKSGYHQIRVRESDVGKTAFRTHEGHYEFLVMPFGLMNAPATFQSTMNQIFRPHLRRFVLVFFDDILVYSRDWKDHMDHLRIVLDILSHNQFVANRKKCVFATQRVEYLGHVISVLGVSVDPTKIRSIIEWPVPKNVKGVRGFLGLTGYYRKFIAGYGKLAKPLTELTKKDGFVWNSEAAAAFEQMKKVMTSPPLLKLPNFAQPFEVECDASGKGIGAVLMQNRRPIAYFSKALSASNLSKSTYEKELMALVLAIQHWRPYLLGREFTVFTDQKSLRHLLQQRVVSADQQNWVAKLLGYHFNVVYKPGKENSAADALSRVFNEAELTVITSFPVWSQLQQIQDEIGKNKELQGVLSDLQQDPQSRPGFILRNGVLLHKGRLVLASDSPLIKDILQEFHSSLLGGHSGFLRTYKRIASNVYWIGMKNSIQEFVKGCDTCQRQKYLASSPLGLLQPLPIPELVWEDISMDFITGLPKSNGFEAIFVVVDRLSKYAHFVLLKHPYTARRVADIFVKEVVRLHGIPQSIVSDRDPLFVSLFWQELFRLQGTVLKMSSAYHPETDGQTEVINRCLETYLRCFAAEQPKGWSQWLPWAELWYNTTFHSSTGKTPFQIVYGRKPPAIVRYSLGETRVEQVAADLVDRDEALVQLKHHLVRAQQQMKKYADKKRKNVEFQVGEWVFLKLRPHRQQSVARRINPKLAPRYYGPFLVIKRIGRVSYELQLPTSARVHPIFHISQLKRAVGDYRVESSLPEGLEVGDEDVDEPEKCIAARDIMVEGKLLRQRLIKWKGKSQDDITWVDEVMLRSQFPDFSLEDKAAVHEDGIDGNYAVKAQSQPIITQECQKPMIWKMYSRREKAVGKGE</sequence>
<keyword evidence="15" id="KW-0233">DNA recombination</keyword>
<evidence type="ECO:0000256" key="6">
    <source>
        <dbReference type="ARBA" id="ARBA00022750"/>
    </source>
</evidence>
<dbReference type="InterPro" id="IPR021109">
    <property type="entry name" value="Peptidase_aspartic_dom_sf"/>
</dbReference>
<dbReference type="PANTHER" id="PTHR37984:SF5">
    <property type="entry name" value="PROTEIN NYNRIN-LIKE"/>
    <property type="match status" value="1"/>
</dbReference>
<dbReference type="Gene3D" id="3.30.70.270">
    <property type="match status" value="2"/>
</dbReference>
<dbReference type="PROSITE" id="PS50878">
    <property type="entry name" value="RT_POL"/>
    <property type="match status" value="1"/>
</dbReference>
<evidence type="ECO:0000259" key="19">
    <source>
        <dbReference type="PROSITE" id="PS50994"/>
    </source>
</evidence>
<dbReference type="Pfam" id="PF03732">
    <property type="entry name" value="Retrotrans_gag"/>
    <property type="match status" value="1"/>
</dbReference>
<dbReference type="SUPFAM" id="SSF50630">
    <property type="entry name" value="Acid proteases"/>
    <property type="match status" value="1"/>
</dbReference>
<dbReference type="PANTHER" id="PTHR37984">
    <property type="entry name" value="PROTEIN CBG26694"/>
    <property type="match status" value="1"/>
</dbReference>
<dbReference type="Pfam" id="PF00078">
    <property type="entry name" value="RVT_1"/>
    <property type="match status" value="1"/>
</dbReference>
<dbReference type="Pfam" id="PF08284">
    <property type="entry name" value="RVP_2"/>
    <property type="match status" value="1"/>
</dbReference>
<keyword evidence="8" id="KW-0378">Hydrolase</keyword>
<evidence type="ECO:0000256" key="8">
    <source>
        <dbReference type="ARBA" id="ARBA00022801"/>
    </source>
</evidence>
<keyword evidence="11" id="KW-0229">DNA integration</keyword>
<dbReference type="Pfam" id="PF17919">
    <property type="entry name" value="RT_RNaseH_2"/>
    <property type="match status" value="1"/>
</dbReference>
<keyword evidence="9" id="KW-0460">Magnesium</keyword>
<dbReference type="GO" id="GO:0003723">
    <property type="term" value="F:RNA binding"/>
    <property type="evidence" value="ECO:0007669"/>
    <property type="project" value="UniProtKB-KW"/>
</dbReference>
<dbReference type="InterPro" id="IPR001584">
    <property type="entry name" value="Integrase_cat-core"/>
</dbReference>
<evidence type="ECO:0000313" key="20">
    <source>
        <dbReference type="EMBL" id="KAJ9543643.1"/>
    </source>
</evidence>
<evidence type="ECO:0008006" key="22">
    <source>
        <dbReference type="Google" id="ProtNLM"/>
    </source>
</evidence>
<dbReference type="InterPro" id="IPR016197">
    <property type="entry name" value="Chromo-like_dom_sf"/>
</dbReference>
<feature type="region of interest" description="Disordered" evidence="17">
    <location>
        <begin position="248"/>
        <end position="295"/>
    </location>
</feature>
<evidence type="ECO:0000313" key="21">
    <source>
        <dbReference type="Proteomes" id="UP001172457"/>
    </source>
</evidence>
<keyword evidence="16" id="KW-0511">Multifunctional enzyme</keyword>
<dbReference type="GO" id="GO:0003887">
    <property type="term" value="F:DNA-directed DNA polymerase activity"/>
    <property type="evidence" value="ECO:0007669"/>
    <property type="project" value="UniProtKB-KW"/>
</dbReference>
<keyword evidence="1" id="KW-0645">Protease</keyword>
<dbReference type="FunFam" id="3.30.70.270:FF:000020">
    <property type="entry name" value="Transposon Tf2-6 polyprotein-like Protein"/>
    <property type="match status" value="1"/>
</dbReference>
<dbReference type="InterPro" id="IPR036397">
    <property type="entry name" value="RNaseH_sf"/>
</dbReference>
<dbReference type="Pfam" id="PF17921">
    <property type="entry name" value="Integrase_H2C2"/>
    <property type="match status" value="1"/>
</dbReference>
<evidence type="ECO:0000256" key="3">
    <source>
        <dbReference type="ARBA" id="ARBA00022695"/>
    </source>
</evidence>
<dbReference type="FunFam" id="3.10.10.10:FF:000007">
    <property type="entry name" value="Retrovirus-related Pol polyprotein from transposon 17.6-like Protein"/>
    <property type="match status" value="1"/>
</dbReference>
<feature type="domain" description="Integrase catalytic" evidence="19">
    <location>
        <begin position="1147"/>
        <end position="1311"/>
    </location>
</feature>
<dbReference type="GO" id="GO:0046872">
    <property type="term" value="F:metal ion binding"/>
    <property type="evidence" value="ECO:0007669"/>
    <property type="project" value="UniProtKB-KW"/>
</dbReference>
<keyword evidence="2" id="KW-0808">Transferase</keyword>
<dbReference type="Proteomes" id="UP001172457">
    <property type="component" value="Chromosome 6"/>
</dbReference>
<protein>
    <recommendedName>
        <fullName evidence="22">Reverse transcriptase</fullName>
    </recommendedName>
</protein>
<dbReference type="EMBL" id="JARYMX010000006">
    <property type="protein sequence ID" value="KAJ9543643.1"/>
    <property type="molecule type" value="Genomic_DNA"/>
</dbReference>
<keyword evidence="13" id="KW-0239">DNA-directed DNA polymerase</keyword>
<name>A0AA38SJP9_9ASTR</name>
<keyword evidence="12" id="KW-0695">RNA-directed DNA polymerase</keyword>
<evidence type="ECO:0000256" key="4">
    <source>
        <dbReference type="ARBA" id="ARBA00022722"/>
    </source>
</evidence>
<dbReference type="CDD" id="cd00303">
    <property type="entry name" value="retropepsin_like"/>
    <property type="match status" value="1"/>
</dbReference>
<dbReference type="GO" id="GO:0015074">
    <property type="term" value="P:DNA integration"/>
    <property type="evidence" value="ECO:0007669"/>
    <property type="project" value="UniProtKB-KW"/>
</dbReference>
<keyword evidence="21" id="KW-1185">Reference proteome</keyword>
<dbReference type="SUPFAM" id="SSF54160">
    <property type="entry name" value="Chromo domain-like"/>
    <property type="match status" value="1"/>
</dbReference>
<evidence type="ECO:0000256" key="2">
    <source>
        <dbReference type="ARBA" id="ARBA00022679"/>
    </source>
</evidence>
<dbReference type="GO" id="GO:0006508">
    <property type="term" value="P:proteolysis"/>
    <property type="evidence" value="ECO:0007669"/>
    <property type="project" value="UniProtKB-KW"/>
</dbReference>
<dbReference type="GO" id="GO:0003964">
    <property type="term" value="F:RNA-directed DNA polymerase activity"/>
    <property type="evidence" value="ECO:0007669"/>
    <property type="project" value="UniProtKB-KW"/>
</dbReference>
<feature type="domain" description="Reverse transcriptase" evidence="18">
    <location>
        <begin position="629"/>
        <end position="808"/>
    </location>
</feature>
<evidence type="ECO:0000256" key="13">
    <source>
        <dbReference type="ARBA" id="ARBA00022932"/>
    </source>
</evidence>
<dbReference type="Gene3D" id="3.10.10.10">
    <property type="entry name" value="HIV Type 1 Reverse Transcriptase, subunit A, domain 1"/>
    <property type="match status" value="1"/>
</dbReference>
<evidence type="ECO:0000256" key="14">
    <source>
        <dbReference type="ARBA" id="ARBA00023125"/>
    </source>
</evidence>
<evidence type="ECO:0000256" key="10">
    <source>
        <dbReference type="ARBA" id="ARBA00022884"/>
    </source>
</evidence>
<dbReference type="GO" id="GO:0004519">
    <property type="term" value="F:endonuclease activity"/>
    <property type="evidence" value="ECO:0007669"/>
    <property type="project" value="UniProtKB-KW"/>
</dbReference>
<dbReference type="GO" id="GO:0006310">
    <property type="term" value="P:DNA recombination"/>
    <property type="evidence" value="ECO:0007669"/>
    <property type="project" value="UniProtKB-KW"/>
</dbReference>
<keyword evidence="4" id="KW-0540">Nuclease</keyword>
<evidence type="ECO:0000256" key="11">
    <source>
        <dbReference type="ARBA" id="ARBA00022908"/>
    </source>
</evidence>
<keyword evidence="10" id="KW-0694">RNA-binding</keyword>
<dbReference type="Gene3D" id="1.10.340.70">
    <property type="match status" value="1"/>
</dbReference>
<evidence type="ECO:0000256" key="7">
    <source>
        <dbReference type="ARBA" id="ARBA00022759"/>
    </source>
</evidence>
<evidence type="ECO:0000259" key="18">
    <source>
        <dbReference type="PROSITE" id="PS50878"/>
    </source>
</evidence>
<dbReference type="InterPro" id="IPR043502">
    <property type="entry name" value="DNA/RNA_pol_sf"/>
</dbReference>
<dbReference type="Pfam" id="PF24626">
    <property type="entry name" value="SH3_Tf2-1"/>
    <property type="match status" value="1"/>
</dbReference>
<keyword evidence="7" id="KW-0255">Endonuclease</keyword>
<dbReference type="InterPro" id="IPR041577">
    <property type="entry name" value="RT_RNaseH_2"/>
</dbReference>
<feature type="compositionally biased region" description="Low complexity" evidence="17">
    <location>
        <begin position="256"/>
        <end position="272"/>
    </location>
</feature>
<dbReference type="FunFam" id="1.10.340.70:FF:000001">
    <property type="entry name" value="Retrovirus-related Pol polyprotein from transposon gypsy-like Protein"/>
    <property type="match status" value="1"/>
</dbReference>
<dbReference type="InterPro" id="IPR043128">
    <property type="entry name" value="Rev_trsase/Diguanyl_cyclase"/>
</dbReference>
<dbReference type="SUPFAM" id="SSF53098">
    <property type="entry name" value="Ribonuclease H-like"/>
    <property type="match status" value="1"/>
</dbReference>
<dbReference type="Gene3D" id="3.30.420.10">
    <property type="entry name" value="Ribonuclease H-like superfamily/Ribonuclease H"/>
    <property type="match status" value="1"/>
</dbReference>
<evidence type="ECO:0000256" key="1">
    <source>
        <dbReference type="ARBA" id="ARBA00022670"/>
    </source>
</evidence>
<dbReference type="PROSITE" id="PS00141">
    <property type="entry name" value="ASP_PROTEASE"/>
    <property type="match status" value="1"/>
</dbReference>
<evidence type="ECO:0000256" key="9">
    <source>
        <dbReference type="ARBA" id="ARBA00022842"/>
    </source>
</evidence>